<name>A0AAF3FJV4_9BILA</name>
<comment type="caution">
    <text evidence="11">Lacks conserved residue(s) required for the propagation of feature annotation.</text>
</comment>
<evidence type="ECO:0000256" key="1">
    <source>
        <dbReference type="ARBA" id="ARBA00001947"/>
    </source>
</evidence>
<keyword evidence="7" id="KW-0378">Hydrolase</keyword>
<feature type="domain" description="Peptidase M14" evidence="15">
    <location>
        <begin position="153"/>
        <end position="467"/>
    </location>
</feature>
<keyword evidence="6 13" id="KW-0732">Signal</keyword>
<dbReference type="InterPro" id="IPR003582">
    <property type="entry name" value="ShKT_dom"/>
</dbReference>
<keyword evidence="16" id="KW-1185">Reference proteome</keyword>
<dbReference type="SMART" id="SM00631">
    <property type="entry name" value="Zn_pept"/>
    <property type="match status" value="1"/>
</dbReference>
<dbReference type="AlphaFoldDB" id="A0AAF3FJV4"/>
<evidence type="ECO:0000256" key="2">
    <source>
        <dbReference type="ARBA" id="ARBA00005988"/>
    </source>
</evidence>
<dbReference type="FunFam" id="3.30.70.340:FF:000001">
    <property type="entry name" value="Carboxypeptidase A5"/>
    <property type="match status" value="1"/>
</dbReference>
<dbReference type="FunFam" id="3.40.630.10:FF:000070">
    <property type="entry name" value="Putative carboxypeptidase suro-1"/>
    <property type="match status" value="1"/>
</dbReference>
<dbReference type="SUPFAM" id="SSF53187">
    <property type="entry name" value="Zn-dependent exopeptidases"/>
    <property type="match status" value="1"/>
</dbReference>
<proteinExistence type="inferred from homology"/>
<feature type="chain" id="PRO_5042175016" evidence="13">
    <location>
        <begin position="23"/>
        <end position="642"/>
    </location>
</feature>
<dbReference type="PRINTS" id="PR00765">
    <property type="entry name" value="CRBOXYPTASEA"/>
</dbReference>
<evidence type="ECO:0000256" key="8">
    <source>
        <dbReference type="ARBA" id="ARBA00022833"/>
    </source>
</evidence>
<protein>
    <submittedName>
        <fullName evidence="17">ShKT domain-containing protein</fullName>
    </submittedName>
</protein>
<evidence type="ECO:0000259" key="15">
    <source>
        <dbReference type="PROSITE" id="PS52035"/>
    </source>
</evidence>
<keyword evidence="4" id="KW-0645">Protease</keyword>
<evidence type="ECO:0000256" key="4">
    <source>
        <dbReference type="ARBA" id="ARBA00022670"/>
    </source>
</evidence>
<dbReference type="GO" id="GO:0006508">
    <property type="term" value="P:proteolysis"/>
    <property type="evidence" value="ECO:0007669"/>
    <property type="project" value="UniProtKB-KW"/>
</dbReference>
<evidence type="ECO:0000256" key="7">
    <source>
        <dbReference type="ARBA" id="ARBA00022801"/>
    </source>
</evidence>
<dbReference type="Gene3D" id="3.40.630.10">
    <property type="entry name" value="Zn peptidases"/>
    <property type="match status" value="1"/>
</dbReference>
<keyword evidence="10" id="KW-1015">Disulfide bond</keyword>
<dbReference type="CDD" id="cd03860">
    <property type="entry name" value="M14_CP_A-B_like"/>
    <property type="match status" value="1"/>
</dbReference>
<evidence type="ECO:0000256" key="6">
    <source>
        <dbReference type="ARBA" id="ARBA00022729"/>
    </source>
</evidence>
<dbReference type="GO" id="GO:0004181">
    <property type="term" value="F:metallocarboxypeptidase activity"/>
    <property type="evidence" value="ECO:0007669"/>
    <property type="project" value="InterPro"/>
</dbReference>
<keyword evidence="5" id="KW-0479">Metal-binding</keyword>
<evidence type="ECO:0000256" key="9">
    <source>
        <dbReference type="ARBA" id="ARBA00023049"/>
    </source>
</evidence>
<dbReference type="PROSITE" id="PS51670">
    <property type="entry name" value="SHKT"/>
    <property type="match status" value="1"/>
</dbReference>
<feature type="active site" description="Proton donor/acceptor" evidence="12">
    <location>
        <position position="431"/>
    </location>
</feature>
<dbReference type="InterPro" id="IPR036990">
    <property type="entry name" value="M14A-like_propep"/>
</dbReference>
<feature type="domain" description="ShKT" evidence="14">
    <location>
        <begin position="606"/>
        <end position="642"/>
    </location>
</feature>
<dbReference type="PANTHER" id="PTHR11705">
    <property type="entry name" value="PROTEASE FAMILY M14 CARBOXYPEPTIDASE A,B"/>
    <property type="match status" value="1"/>
</dbReference>
<evidence type="ECO:0000256" key="13">
    <source>
        <dbReference type="SAM" id="SignalP"/>
    </source>
</evidence>
<dbReference type="SUPFAM" id="SSF54897">
    <property type="entry name" value="Protease propeptides/inhibitors"/>
    <property type="match status" value="1"/>
</dbReference>
<keyword evidence="9" id="KW-0482">Metalloprotease</keyword>
<keyword evidence="8" id="KW-0862">Zinc</keyword>
<dbReference type="Pfam" id="PF00246">
    <property type="entry name" value="Peptidase_M14"/>
    <property type="match status" value="1"/>
</dbReference>
<dbReference type="WBParaSite" id="MBELARI_LOCUS7164.1">
    <property type="protein sequence ID" value="MBELARI_LOCUS7164.1"/>
    <property type="gene ID" value="MBELARI_LOCUS7164"/>
</dbReference>
<evidence type="ECO:0000313" key="16">
    <source>
        <dbReference type="Proteomes" id="UP000887575"/>
    </source>
</evidence>
<dbReference type="PANTHER" id="PTHR11705:SF54">
    <property type="entry name" value="SHKT DOMAIN-CONTAINING PROTEIN"/>
    <property type="match status" value="1"/>
</dbReference>
<keyword evidence="3" id="KW-0121">Carboxypeptidase</keyword>
<dbReference type="InterPro" id="IPR003146">
    <property type="entry name" value="M14A_act_pep"/>
</dbReference>
<dbReference type="GO" id="GO:0005615">
    <property type="term" value="C:extracellular space"/>
    <property type="evidence" value="ECO:0007669"/>
    <property type="project" value="TreeGrafter"/>
</dbReference>
<evidence type="ECO:0000256" key="11">
    <source>
        <dbReference type="PROSITE-ProRule" id="PRU01005"/>
    </source>
</evidence>
<organism evidence="16 17">
    <name type="scientific">Mesorhabditis belari</name>
    <dbReference type="NCBI Taxonomy" id="2138241"/>
    <lineage>
        <taxon>Eukaryota</taxon>
        <taxon>Metazoa</taxon>
        <taxon>Ecdysozoa</taxon>
        <taxon>Nematoda</taxon>
        <taxon>Chromadorea</taxon>
        <taxon>Rhabditida</taxon>
        <taxon>Rhabditina</taxon>
        <taxon>Rhabditomorpha</taxon>
        <taxon>Rhabditoidea</taxon>
        <taxon>Rhabditidae</taxon>
        <taxon>Mesorhabditinae</taxon>
        <taxon>Mesorhabditis</taxon>
    </lineage>
</organism>
<comment type="cofactor">
    <cofactor evidence="1">
        <name>Zn(2+)</name>
        <dbReference type="ChEBI" id="CHEBI:29105"/>
    </cofactor>
</comment>
<evidence type="ECO:0000256" key="12">
    <source>
        <dbReference type="PROSITE-ProRule" id="PRU01379"/>
    </source>
</evidence>
<comment type="similarity">
    <text evidence="2 12">Belongs to the peptidase M14 family.</text>
</comment>
<accession>A0AAF3FJV4</accession>
<evidence type="ECO:0000259" key="14">
    <source>
        <dbReference type="PROSITE" id="PS51670"/>
    </source>
</evidence>
<sequence length="642" mass="74590">MRWSSISGISFLLFSLFTVCLAQTREEQFANPPKDYERHLVFRVIPNNTEQLSLLNKLYLESHEFHLDFWKPATGLHQYADVMVPESRAKFLVNTLNSTGVFWRVTIPDVQRLIIERESPKQTSWFSRLGNNFMTRLFSRQKKETGAYYGFGDYHNYDEIMRYLDDVARIYPDIAKTFIAGTTNEGREMKGIKIGNPAEDTTKRVVWIDGGMHAREWASVHTALYFIKQLVENYNRDPQIKRFVEELNIYILPCVNPDGYEYTRSDITPKARLWRKNRGRINCKNSRWWGKICCGGTDLNRNFDYHWSETGSSASTCSEVYQGDYAFSEPESRAVRDMLMSNELYGKTDAFVTMHTYAQMWMHPYGTRTGDYPNDVAELRDVARRGVNALGSVYGTRFSYGTGADLMYPSSGGSDDWAKGKAGVKYTYLLELRPSESSWDGFLLDPRLLIPVGVETWEGVKVVIQEVLDRNRNGAVDVRSFSAPETGSRMAWWMRPTTKYWETTTTASKTTKAWWETTTTEAPWWLKPEYQTTTTPRPTQWWETTTMPTTKAWWETTTTVPWWFTTTTVPWTTARPWWQTTTATQSSQLKSHKSRAWTYKEKNRECRDQVPWCESWKQGNPTFCQKPSFTVATQCSRTCNIC</sequence>
<reference evidence="17" key="1">
    <citation type="submission" date="2024-02" db="UniProtKB">
        <authorList>
            <consortium name="WormBaseParasite"/>
        </authorList>
    </citation>
    <scope>IDENTIFICATION</scope>
</reference>
<evidence type="ECO:0000256" key="5">
    <source>
        <dbReference type="ARBA" id="ARBA00022723"/>
    </source>
</evidence>
<dbReference type="Gene3D" id="3.30.70.340">
    <property type="entry name" value="Metallocarboxypeptidase-like"/>
    <property type="match status" value="1"/>
</dbReference>
<dbReference type="PROSITE" id="PS52035">
    <property type="entry name" value="PEPTIDASE_M14"/>
    <property type="match status" value="1"/>
</dbReference>
<evidence type="ECO:0000256" key="3">
    <source>
        <dbReference type="ARBA" id="ARBA00022645"/>
    </source>
</evidence>
<feature type="signal peptide" evidence="13">
    <location>
        <begin position="1"/>
        <end position="22"/>
    </location>
</feature>
<evidence type="ECO:0000256" key="10">
    <source>
        <dbReference type="ARBA" id="ARBA00023157"/>
    </source>
</evidence>
<dbReference type="GO" id="GO:0008270">
    <property type="term" value="F:zinc ion binding"/>
    <property type="evidence" value="ECO:0007669"/>
    <property type="project" value="InterPro"/>
</dbReference>
<dbReference type="Pfam" id="PF02244">
    <property type="entry name" value="Propep_M14"/>
    <property type="match status" value="1"/>
</dbReference>
<dbReference type="Proteomes" id="UP000887575">
    <property type="component" value="Unassembled WGS sequence"/>
</dbReference>
<dbReference type="InterPro" id="IPR000834">
    <property type="entry name" value="Peptidase_M14"/>
</dbReference>
<evidence type="ECO:0000313" key="17">
    <source>
        <dbReference type="WBParaSite" id="MBELARI_LOCUS7164.1"/>
    </source>
</evidence>